<evidence type="ECO:0000313" key="3">
    <source>
        <dbReference type="EMBL" id="OAM75924.1"/>
    </source>
</evidence>
<organism evidence="3 4">
    <name type="scientific">Devosia elaeis</name>
    <dbReference type="NCBI Taxonomy" id="1770058"/>
    <lineage>
        <taxon>Bacteria</taxon>
        <taxon>Pseudomonadati</taxon>
        <taxon>Pseudomonadota</taxon>
        <taxon>Alphaproteobacteria</taxon>
        <taxon>Hyphomicrobiales</taxon>
        <taxon>Devosiaceae</taxon>
        <taxon>Devosia</taxon>
    </lineage>
</organism>
<evidence type="ECO:0000256" key="2">
    <source>
        <dbReference type="RuleBase" id="RU362080"/>
    </source>
</evidence>
<dbReference type="STRING" id="1770058.A3840_14005"/>
<dbReference type="EMBL" id="LVVY01000102">
    <property type="protein sequence ID" value="OAM75924.1"/>
    <property type="molecule type" value="Genomic_DNA"/>
</dbReference>
<dbReference type="NCBIfam" id="TIGR01552">
    <property type="entry name" value="phd_fam"/>
    <property type="match status" value="1"/>
</dbReference>
<keyword evidence="4" id="KW-1185">Reference proteome</keyword>
<gene>
    <name evidence="3" type="ORF">A3840_14005</name>
</gene>
<accession>A0A178HV61</accession>
<name>A0A178HV61_9HYPH</name>
<dbReference type="RefSeq" id="WP_067458000.1">
    <property type="nucleotide sequence ID" value="NZ_LVVY01000102.1"/>
</dbReference>
<evidence type="ECO:0000256" key="1">
    <source>
        <dbReference type="ARBA" id="ARBA00009981"/>
    </source>
</evidence>
<comment type="caution">
    <text evidence="3">The sequence shown here is derived from an EMBL/GenBank/DDBJ whole genome shotgun (WGS) entry which is preliminary data.</text>
</comment>
<comment type="function">
    <text evidence="2">Antitoxin component of a type II toxin-antitoxin (TA) system.</text>
</comment>
<evidence type="ECO:0000313" key="4">
    <source>
        <dbReference type="Proteomes" id="UP000078389"/>
    </source>
</evidence>
<reference evidence="3 4" key="1">
    <citation type="submission" date="2016-03" db="EMBL/GenBank/DDBJ databases">
        <title>Genome sequencing of Devosia sp. S37.</title>
        <authorList>
            <person name="Mohd Nor M."/>
        </authorList>
    </citation>
    <scope>NUCLEOTIDE SEQUENCE [LARGE SCALE GENOMIC DNA]</scope>
    <source>
        <strain evidence="3 4">S37</strain>
    </source>
</reference>
<dbReference type="PANTHER" id="PTHR33713:SF9">
    <property type="entry name" value="ANTITOXIN"/>
    <property type="match status" value="1"/>
</dbReference>
<sequence length="88" mass="9803">MPDTRRQGDAWTVAAAKAHLSEVISEAQKEPQTITRNGRPSVIMVSIEEWQRRVERKGSLARFLMDSPLAGSGLELERLSDGGRDIEL</sequence>
<dbReference type="PANTHER" id="PTHR33713">
    <property type="entry name" value="ANTITOXIN YAFN-RELATED"/>
    <property type="match status" value="1"/>
</dbReference>
<dbReference type="Pfam" id="PF02604">
    <property type="entry name" value="PhdYeFM_antitox"/>
    <property type="match status" value="1"/>
</dbReference>
<proteinExistence type="inferred from homology"/>
<comment type="similarity">
    <text evidence="1 2">Belongs to the phD/YefM antitoxin family.</text>
</comment>
<dbReference type="SUPFAM" id="SSF143120">
    <property type="entry name" value="YefM-like"/>
    <property type="match status" value="1"/>
</dbReference>
<protein>
    <recommendedName>
        <fullName evidence="2">Antitoxin</fullName>
    </recommendedName>
</protein>
<dbReference type="InterPro" id="IPR036165">
    <property type="entry name" value="YefM-like_sf"/>
</dbReference>
<dbReference type="Gene3D" id="3.40.1620.10">
    <property type="entry name" value="YefM-like domain"/>
    <property type="match status" value="1"/>
</dbReference>
<dbReference type="InterPro" id="IPR006442">
    <property type="entry name" value="Antitoxin_Phd/YefM"/>
</dbReference>
<dbReference type="OrthoDB" id="517402at2"/>
<dbReference type="InterPro" id="IPR051405">
    <property type="entry name" value="phD/YefM_antitoxin"/>
</dbReference>
<dbReference type="AlphaFoldDB" id="A0A178HV61"/>
<dbReference type="Proteomes" id="UP000078389">
    <property type="component" value="Unassembled WGS sequence"/>
</dbReference>